<evidence type="ECO:0000313" key="2">
    <source>
        <dbReference type="EMBL" id="RGQ45808.1"/>
    </source>
</evidence>
<dbReference type="SMART" id="SM00530">
    <property type="entry name" value="HTH_XRE"/>
    <property type="match status" value="1"/>
</dbReference>
<dbReference type="GO" id="GO:0003677">
    <property type="term" value="F:DNA binding"/>
    <property type="evidence" value="ECO:0007669"/>
    <property type="project" value="InterPro"/>
</dbReference>
<accession>A0A412B2A8</accession>
<dbReference type="PROSITE" id="PS50943">
    <property type="entry name" value="HTH_CROC1"/>
    <property type="match status" value="1"/>
</dbReference>
<dbReference type="RefSeq" id="WP_118111918.1">
    <property type="nucleotide sequence ID" value="NZ_JBBNGM010000047.1"/>
</dbReference>
<evidence type="ECO:0000313" key="3">
    <source>
        <dbReference type="Proteomes" id="UP000283738"/>
    </source>
</evidence>
<dbReference type="InterPro" id="IPR010982">
    <property type="entry name" value="Lambda_DNA-bd_dom_sf"/>
</dbReference>
<proteinExistence type="predicted"/>
<evidence type="ECO:0000259" key="1">
    <source>
        <dbReference type="PROSITE" id="PS50943"/>
    </source>
</evidence>
<dbReference type="Gene3D" id="1.10.260.40">
    <property type="entry name" value="lambda repressor-like DNA-binding domains"/>
    <property type="match status" value="1"/>
</dbReference>
<protein>
    <submittedName>
        <fullName evidence="2">XRE family transcriptional regulator</fullName>
    </submittedName>
</protein>
<organism evidence="2 3">
    <name type="scientific">Roseburia inulinivorans</name>
    <dbReference type="NCBI Taxonomy" id="360807"/>
    <lineage>
        <taxon>Bacteria</taxon>
        <taxon>Bacillati</taxon>
        <taxon>Bacillota</taxon>
        <taxon>Clostridia</taxon>
        <taxon>Lachnospirales</taxon>
        <taxon>Lachnospiraceae</taxon>
        <taxon>Roseburia</taxon>
    </lineage>
</organism>
<name>A0A412B2A8_9FIRM</name>
<dbReference type="Proteomes" id="UP000283738">
    <property type="component" value="Unassembled WGS sequence"/>
</dbReference>
<gene>
    <name evidence="2" type="ORF">DWY96_14945</name>
</gene>
<dbReference type="InterPro" id="IPR001387">
    <property type="entry name" value="Cro/C1-type_HTH"/>
</dbReference>
<dbReference type="EMBL" id="QRTF01000043">
    <property type="protein sequence ID" value="RGQ45808.1"/>
    <property type="molecule type" value="Genomic_DNA"/>
</dbReference>
<dbReference type="Pfam" id="PF01381">
    <property type="entry name" value="HTH_3"/>
    <property type="match status" value="1"/>
</dbReference>
<reference evidence="2 3" key="1">
    <citation type="submission" date="2018-08" db="EMBL/GenBank/DDBJ databases">
        <title>A genome reference for cultivated species of the human gut microbiota.</title>
        <authorList>
            <person name="Zou Y."/>
            <person name="Xue W."/>
            <person name="Luo G."/>
        </authorList>
    </citation>
    <scope>NUCLEOTIDE SEQUENCE [LARGE SCALE GENOMIC DNA]</scope>
    <source>
        <strain evidence="2 3">AF28-15</strain>
    </source>
</reference>
<sequence length="626" mass="72369">MARQRSFTSYVADRFYNELFAVINDYAEIKADSLNLRLYQVNKIGGIELTDITVKFASVNDLPGSEIEFEVVIDAEFNVREADYHYDTDEFTSQWFMLKCKGDLSCGLDDFQITDISIYNGKNRQPKPMSDALVPIISKDNLESIATDFLKRNYPKALLQPMAIDPSELAKSMGLTVKLKRITEDCSIFGQIFFEDSTAEIYDEKLCQSVEEEVSAKTILVDPETYFLYNLGKVNNTIVHECVHWDLHRKAFELERLYNNEASRIKCQVAGGVEGNSWTATEWMEWQANALAPRIQMPMGMFKTQASKYIKEYRDMLGKDDIIDVIEPVIDELAAFFCVSRLAAKIRMVDAGYEEAIGAFIYVDGRYVTPHKFRKNAIREDQTYTISAEEATIQSVINREFGELVRTGVYQYVDAHFVLNHPRYLEQRADGLVYLTDYARNHIDECCIPFDMTVKSTDKKDYYSVCYLNKDKDSTVSFDIKYSDGYQNSTDAAKKAKLVEEIVMEEMAIFQDLPNDYERSMKKVWDWKHEKEGLTYKELAERIHMDDQTISRLINNKRDPSINSLVLICLGMHLPPEISMHLIDKSPVALNYNKNDHIWYKFALTHLSKQSMISIENFFQEHNVQI</sequence>
<comment type="caution">
    <text evidence="2">The sequence shown here is derived from an EMBL/GenBank/DDBJ whole genome shotgun (WGS) entry which is preliminary data.</text>
</comment>
<dbReference type="SUPFAM" id="SSF47413">
    <property type="entry name" value="lambda repressor-like DNA-binding domains"/>
    <property type="match status" value="1"/>
</dbReference>
<dbReference type="AlphaFoldDB" id="A0A412B2A8"/>
<dbReference type="CDD" id="cd00093">
    <property type="entry name" value="HTH_XRE"/>
    <property type="match status" value="1"/>
</dbReference>
<feature type="domain" description="HTH cro/C1-type" evidence="1">
    <location>
        <begin position="530"/>
        <end position="579"/>
    </location>
</feature>